<evidence type="ECO:0000313" key="2">
    <source>
        <dbReference type="Proteomes" id="UP001374584"/>
    </source>
</evidence>
<keyword evidence="2" id="KW-1185">Reference proteome</keyword>
<sequence>MKDLRVPHTLFCALLIESCLSHSYFLSLPLLCTLHPSPIFPQIVRTKRTQIRDPVVRACGWCLCDVMTVGRCFHRRLMIGVVRVAFLFLLTPLDANQVVILEPCFGVCGFRMWGLLGMRSRGCVNQSWGVEQVKV</sequence>
<protein>
    <submittedName>
        <fullName evidence="1">Uncharacterized protein</fullName>
    </submittedName>
</protein>
<evidence type="ECO:0000313" key="1">
    <source>
        <dbReference type="EMBL" id="KAK7364568.1"/>
    </source>
</evidence>
<gene>
    <name evidence="1" type="ORF">VNO80_13305</name>
</gene>
<comment type="caution">
    <text evidence="1">The sequence shown here is derived from an EMBL/GenBank/DDBJ whole genome shotgun (WGS) entry which is preliminary data.</text>
</comment>
<proteinExistence type="predicted"/>
<organism evidence="1 2">
    <name type="scientific">Phaseolus coccineus</name>
    <name type="common">Scarlet runner bean</name>
    <name type="synonym">Phaseolus multiflorus</name>
    <dbReference type="NCBI Taxonomy" id="3886"/>
    <lineage>
        <taxon>Eukaryota</taxon>
        <taxon>Viridiplantae</taxon>
        <taxon>Streptophyta</taxon>
        <taxon>Embryophyta</taxon>
        <taxon>Tracheophyta</taxon>
        <taxon>Spermatophyta</taxon>
        <taxon>Magnoliopsida</taxon>
        <taxon>eudicotyledons</taxon>
        <taxon>Gunneridae</taxon>
        <taxon>Pentapetalae</taxon>
        <taxon>rosids</taxon>
        <taxon>fabids</taxon>
        <taxon>Fabales</taxon>
        <taxon>Fabaceae</taxon>
        <taxon>Papilionoideae</taxon>
        <taxon>50 kb inversion clade</taxon>
        <taxon>NPAAA clade</taxon>
        <taxon>indigoferoid/millettioid clade</taxon>
        <taxon>Phaseoleae</taxon>
        <taxon>Phaseolus</taxon>
    </lineage>
</organism>
<dbReference type="Proteomes" id="UP001374584">
    <property type="component" value="Unassembled WGS sequence"/>
</dbReference>
<dbReference type="EMBL" id="JAYMYR010000005">
    <property type="protein sequence ID" value="KAK7364568.1"/>
    <property type="molecule type" value="Genomic_DNA"/>
</dbReference>
<reference evidence="1 2" key="1">
    <citation type="submission" date="2024-01" db="EMBL/GenBank/DDBJ databases">
        <title>The genomes of 5 underutilized Papilionoideae crops provide insights into root nodulation and disease resistanc.</title>
        <authorList>
            <person name="Jiang F."/>
        </authorList>
    </citation>
    <scope>NUCLEOTIDE SEQUENCE [LARGE SCALE GENOMIC DNA]</scope>
    <source>
        <strain evidence="1">JINMINGXINNONG_FW02</strain>
        <tissue evidence="1">Leaves</tissue>
    </source>
</reference>
<dbReference type="AlphaFoldDB" id="A0AAN9N777"/>
<accession>A0AAN9N777</accession>
<name>A0AAN9N777_PHACN</name>